<feature type="transmembrane region" description="Helical" evidence="9">
    <location>
        <begin position="208"/>
        <end position="230"/>
    </location>
</feature>
<feature type="transmembrane region" description="Helical" evidence="9">
    <location>
        <begin position="352"/>
        <end position="372"/>
    </location>
</feature>
<dbReference type="RefSeq" id="WP_114955563.1">
    <property type="nucleotide sequence ID" value="NZ_JBHSJF010000001.1"/>
</dbReference>
<evidence type="ECO:0000256" key="3">
    <source>
        <dbReference type="ARBA" id="ARBA00022448"/>
    </source>
</evidence>
<evidence type="ECO:0000256" key="4">
    <source>
        <dbReference type="ARBA" id="ARBA00022475"/>
    </source>
</evidence>
<evidence type="ECO:0000256" key="7">
    <source>
        <dbReference type="ARBA" id="ARBA00023136"/>
    </source>
</evidence>
<comment type="caution">
    <text evidence="10">The sequence shown here is derived from an EMBL/GenBank/DDBJ whole genome shotgun (WGS) entry which is preliminary data.</text>
</comment>
<dbReference type="PIRSF" id="PIRSF005353">
    <property type="entry name" value="PbuG"/>
    <property type="match status" value="1"/>
</dbReference>
<feature type="transmembrane region" description="Helical" evidence="9">
    <location>
        <begin position="92"/>
        <end position="109"/>
    </location>
</feature>
<feature type="transmembrane region" description="Helical" evidence="9">
    <location>
        <begin position="30"/>
        <end position="48"/>
    </location>
</feature>
<dbReference type="InterPro" id="IPR026033">
    <property type="entry name" value="Azg-like_bact_archaea"/>
</dbReference>
<feature type="transmembrane region" description="Helical" evidence="9">
    <location>
        <begin position="178"/>
        <end position="196"/>
    </location>
</feature>
<comment type="similarity">
    <text evidence="2 8">Belongs to the nucleobase:cation symporter-2 (NCS2) (TC 2.A.40) family. Azg-like subfamily.</text>
</comment>
<feature type="transmembrane region" description="Helical" evidence="9">
    <location>
        <begin position="327"/>
        <end position="345"/>
    </location>
</feature>
<dbReference type="Proteomes" id="UP001595796">
    <property type="component" value="Unassembled WGS sequence"/>
</dbReference>
<evidence type="ECO:0000313" key="10">
    <source>
        <dbReference type="EMBL" id="MFC5066805.1"/>
    </source>
</evidence>
<evidence type="ECO:0000256" key="8">
    <source>
        <dbReference type="PIRNR" id="PIRNR005353"/>
    </source>
</evidence>
<evidence type="ECO:0000256" key="9">
    <source>
        <dbReference type="SAM" id="Phobius"/>
    </source>
</evidence>
<reference evidence="11" key="1">
    <citation type="journal article" date="2019" name="Int. J. Syst. Evol. Microbiol.">
        <title>The Global Catalogue of Microorganisms (GCM) 10K type strain sequencing project: providing services to taxonomists for standard genome sequencing and annotation.</title>
        <authorList>
            <consortium name="The Broad Institute Genomics Platform"/>
            <consortium name="The Broad Institute Genome Sequencing Center for Infectious Disease"/>
            <person name="Wu L."/>
            <person name="Ma J."/>
        </authorList>
    </citation>
    <scope>NUCLEOTIDE SEQUENCE [LARGE SCALE GENOMIC DNA]</scope>
    <source>
        <strain evidence="11">CGMCC 1.16444</strain>
    </source>
</reference>
<sequence length="440" mass="45349">MADTTGSRSGGAFERYFALAANGTTVRTEVIAGITTFLTMAYIIFVNPNILSASGMPKEAVFVATCVAAAVATLIMGLYAKYPIALAPGMGLNAFFAFYVVGALGFSWQQALACVFISGILALIISILPIRAWLINAIPHSLKMATSAGIGFFLAIIALQGAGLVVDSPATLVTHGKILSAAPLLALLGFVIIAALNQLKIIGSTIIGILAVTIIGIPLGVASLGAVFAVPPNPMSTFLALDFSRAAEGTFWIVALTMFFVDFFDTAGTLVGVTHRAGLLDEEGKLPRLREALIADSSATTIGALIGTSNTTSYIESAAGVAAGGRTGLASVVTAICFLLALFLAPLAGTIPVYATAAALLFVAVVMSRALAEVDWDDLTEAAPAAITAIAMPLTYSIAMGLGLGFITYAIIKLLTGRLQDLTPPVILLAVVFAIMLPML</sequence>
<feature type="transmembrane region" description="Helical" evidence="9">
    <location>
        <begin position="60"/>
        <end position="80"/>
    </location>
</feature>
<keyword evidence="7 8" id="KW-0472">Membrane</keyword>
<proteinExistence type="inferred from homology"/>
<name>A0ABV9YZG1_9HYPH</name>
<feature type="transmembrane region" description="Helical" evidence="9">
    <location>
        <begin position="384"/>
        <end position="410"/>
    </location>
</feature>
<keyword evidence="11" id="KW-1185">Reference proteome</keyword>
<evidence type="ECO:0000256" key="5">
    <source>
        <dbReference type="ARBA" id="ARBA00022692"/>
    </source>
</evidence>
<keyword evidence="5 8" id="KW-0812">Transmembrane</keyword>
<evidence type="ECO:0000256" key="2">
    <source>
        <dbReference type="ARBA" id="ARBA00005697"/>
    </source>
</evidence>
<keyword evidence="3 8" id="KW-0813">Transport</keyword>
<evidence type="ECO:0000256" key="6">
    <source>
        <dbReference type="ARBA" id="ARBA00022989"/>
    </source>
</evidence>
<dbReference type="Pfam" id="PF00860">
    <property type="entry name" value="Xan_ur_permease"/>
    <property type="match status" value="1"/>
</dbReference>
<feature type="transmembrane region" description="Helical" evidence="9">
    <location>
        <begin position="146"/>
        <end position="166"/>
    </location>
</feature>
<feature type="transmembrane region" description="Helical" evidence="9">
    <location>
        <begin position="422"/>
        <end position="439"/>
    </location>
</feature>
<organism evidence="10 11">
    <name type="scientific">Flaviflagellibacter deserti</name>
    <dbReference type="NCBI Taxonomy" id="2267266"/>
    <lineage>
        <taxon>Bacteria</taxon>
        <taxon>Pseudomonadati</taxon>
        <taxon>Pseudomonadota</taxon>
        <taxon>Alphaproteobacteria</taxon>
        <taxon>Hyphomicrobiales</taxon>
        <taxon>Flaviflagellibacter</taxon>
    </lineage>
</organism>
<dbReference type="PANTHER" id="PTHR43337:SF1">
    <property type="entry name" value="XANTHINE_URACIL PERMEASE C887.17-RELATED"/>
    <property type="match status" value="1"/>
</dbReference>
<dbReference type="PANTHER" id="PTHR43337">
    <property type="entry name" value="XANTHINE/URACIL PERMEASE C887.17-RELATED"/>
    <property type="match status" value="1"/>
</dbReference>
<feature type="transmembrane region" description="Helical" evidence="9">
    <location>
        <begin position="115"/>
        <end position="134"/>
    </location>
</feature>
<keyword evidence="4 8" id="KW-1003">Cell membrane</keyword>
<keyword evidence="6 8" id="KW-1133">Transmembrane helix</keyword>
<accession>A0ABV9YZG1</accession>
<gene>
    <name evidence="10" type="ORF">ACFPFW_02095</name>
</gene>
<dbReference type="InterPro" id="IPR045018">
    <property type="entry name" value="Azg-like"/>
</dbReference>
<dbReference type="InterPro" id="IPR006043">
    <property type="entry name" value="NCS2"/>
</dbReference>
<comment type="subcellular location">
    <subcellularLocation>
        <location evidence="1 8">Cell membrane</location>
        <topology evidence="1 8">Multi-pass membrane protein</topology>
    </subcellularLocation>
</comment>
<protein>
    <submittedName>
        <fullName evidence="10">NCS2 family permease</fullName>
    </submittedName>
</protein>
<feature type="transmembrane region" description="Helical" evidence="9">
    <location>
        <begin position="250"/>
        <end position="273"/>
    </location>
</feature>
<evidence type="ECO:0000256" key="1">
    <source>
        <dbReference type="ARBA" id="ARBA00004651"/>
    </source>
</evidence>
<dbReference type="EMBL" id="JBHSJF010000001">
    <property type="protein sequence ID" value="MFC5066805.1"/>
    <property type="molecule type" value="Genomic_DNA"/>
</dbReference>
<evidence type="ECO:0000313" key="11">
    <source>
        <dbReference type="Proteomes" id="UP001595796"/>
    </source>
</evidence>